<evidence type="ECO:0000259" key="7">
    <source>
        <dbReference type="Pfam" id="PF17827"/>
    </source>
</evidence>
<accession>A0A926HSB4</accession>
<comment type="function">
    <text evidence="5">Methylates the class 1 translation termination release factors RF1/PrfA and RF2/PrfB on the glutamine residue of the universally conserved GGQ motif.</text>
</comment>
<evidence type="ECO:0000313" key="9">
    <source>
        <dbReference type="Proteomes" id="UP000617951"/>
    </source>
</evidence>
<keyword evidence="1 5" id="KW-0489">Methyltransferase</keyword>
<dbReference type="NCBIfam" id="TIGR03534">
    <property type="entry name" value="RF_mod_PrmC"/>
    <property type="match status" value="1"/>
</dbReference>
<comment type="catalytic activity">
    <reaction evidence="4 5">
        <text>L-glutaminyl-[peptide chain release factor] + S-adenosyl-L-methionine = N(5)-methyl-L-glutaminyl-[peptide chain release factor] + S-adenosyl-L-homocysteine + H(+)</text>
        <dbReference type="Rhea" id="RHEA:42896"/>
        <dbReference type="Rhea" id="RHEA-COMP:10271"/>
        <dbReference type="Rhea" id="RHEA-COMP:10272"/>
        <dbReference type="ChEBI" id="CHEBI:15378"/>
        <dbReference type="ChEBI" id="CHEBI:30011"/>
        <dbReference type="ChEBI" id="CHEBI:57856"/>
        <dbReference type="ChEBI" id="CHEBI:59789"/>
        <dbReference type="ChEBI" id="CHEBI:61891"/>
        <dbReference type="EC" id="2.1.1.297"/>
    </reaction>
</comment>
<dbReference type="PRINTS" id="PR00507">
    <property type="entry name" value="N12N6MTFRASE"/>
</dbReference>
<dbReference type="GO" id="GO:0032259">
    <property type="term" value="P:methylation"/>
    <property type="evidence" value="ECO:0007669"/>
    <property type="project" value="UniProtKB-KW"/>
</dbReference>
<evidence type="ECO:0000256" key="4">
    <source>
        <dbReference type="ARBA" id="ARBA00048391"/>
    </source>
</evidence>
<evidence type="ECO:0000259" key="6">
    <source>
        <dbReference type="Pfam" id="PF05175"/>
    </source>
</evidence>
<keyword evidence="3 5" id="KW-0949">S-adenosyl-L-methionine</keyword>
<dbReference type="Pfam" id="PF17827">
    <property type="entry name" value="PrmC_N"/>
    <property type="match status" value="1"/>
</dbReference>
<feature type="binding site" evidence="5">
    <location>
        <begin position="178"/>
        <end position="181"/>
    </location>
    <ligand>
        <name>substrate</name>
    </ligand>
</feature>
<feature type="domain" description="Methyltransferase small" evidence="6">
    <location>
        <begin position="110"/>
        <end position="186"/>
    </location>
</feature>
<dbReference type="InterPro" id="IPR002052">
    <property type="entry name" value="DNA_methylase_N6_adenine_CS"/>
</dbReference>
<comment type="caution">
    <text evidence="5">Lacks conserved residue(s) required for the propagation of feature annotation.</text>
</comment>
<dbReference type="InterPro" id="IPR007848">
    <property type="entry name" value="Small_mtfrase_dom"/>
</dbReference>
<dbReference type="Pfam" id="PF05175">
    <property type="entry name" value="MTS"/>
    <property type="match status" value="1"/>
</dbReference>
<evidence type="ECO:0000313" key="8">
    <source>
        <dbReference type="EMBL" id="MBC8538292.1"/>
    </source>
</evidence>
<evidence type="ECO:0000256" key="1">
    <source>
        <dbReference type="ARBA" id="ARBA00022603"/>
    </source>
</evidence>
<protein>
    <recommendedName>
        <fullName evidence="5">Release factor glutamine methyltransferase</fullName>
        <shortName evidence="5">RF MTase</shortName>
        <ecNumber evidence="5">2.1.1.297</ecNumber>
    </recommendedName>
    <alternativeName>
        <fullName evidence="5">N5-glutamine methyltransferase PrmC</fullName>
    </alternativeName>
    <alternativeName>
        <fullName evidence="5">Protein-(glutamine-N5) MTase PrmC</fullName>
    </alternativeName>
    <alternativeName>
        <fullName evidence="5">Protein-glutamine N-methyltransferase PrmC</fullName>
    </alternativeName>
</protein>
<keyword evidence="2 5" id="KW-0808">Transferase</keyword>
<feature type="domain" description="Release factor glutamine methyltransferase N-terminal" evidence="7">
    <location>
        <begin position="2"/>
        <end position="69"/>
    </location>
</feature>
<dbReference type="InterPro" id="IPR040758">
    <property type="entry name" value="PrmC_N"/>
</dbReference>
<dbReference type="InterPro" id="IPR050320">
    <property type="entry name" value="N5-glutamine_MTase"/>
</dbReference>
<gene>
    <name evidence="5 8" type="primary">prmC</name>
    <name evidence="8" type="ORF">H8693_05025</name>
</gene>
<evidence type="ECO:0000256" key="5">
    <source>
        <dbReference type="HAMAP-Rule" id="MF_02126"/>
    </source>
</evidence>
<evidence type="ECO:0000256" key="3">
    <source>
        <dbReference type="ARBA" id="ARBA00022691"/>
    </source>
</evidence>
<sequence>MRRAGRALCDMGIEDGMQEALHALSCFLSCGISALYLRGDSEVPEEIAGRMEDMIRRRGTGEPLAYILGERYFMGLRFSVGPDVLIPRQETELLAEKAIAWCKAQGRPVRVLDMCTGSGCLAVSIAKLAGAQVTACDISRRALVAAEKNAEENGAEVEFIASDLFAKVEGTFDLIVSNPPYVSREEYAGLMREVREHEPETALLAEENGLAFYRRIAREAGEYLRRGGGLFLEIGAQQGAAVKEILRGNGFGDIAILPDYAGRDRMALCRREI</sequence>
<dbReference type="SUPFAM" id="SSF53335">
    <property type="entry name" value="S-adenosyl-L-methionine-dependent methyltransferases"/>
    <property type="match status" value="1"/>
</dbReference>
<reference evidence="8" key="1">
    <citation type="submission" date="2020-08" db="EMBL/GenBank/DDBJ databases">
        <title>Genome public.</title>
        <authorList>
            <person name="Liu C."/>
            <person name="Sun Q."/>
        </authorList>
    </citation>
    <scope>NUCLEOTIDE SEQUENCE</scope>
    <source>
        <strain evidence="8">NSJ-63</strain>
    </source>
</reference>
<proteinExistence type="inferred from homology"/>
<dbReference type="PANTHER" id="PTHR18895">
    <property type="entry name" value="HEMK METHYLTRANSFERASE"/>
    <property type="match status" value="1"/>
</dbReference>
<organism evidence="8 9">
    <name type="scientific">Guopingia tenuis</name>
    <dbReference type="NCBI Taxonomy" id="2763656"/>
    <lineage>
        <taxon>Bacteria</taxon>
        <taxon>Bacillati</taxon>
        <taxon>Bacillota</taxon>
        <taxon>Clostridia</taxon>
        <taxon>Christensenellales</taxon>
        <taxon>Christensenellaceae</taxon>
        <taxon>Guopingia</taxon>
    </lineage>
</organism>
<dbReference type="NCBIfam" id="TIGR00536">
    <property type="entry name" value="hemK_fam"/>
    <property type="match status" value="1"/>
</dbReference>
<dbReference type="EC" id="2.1.1.297" evidence="5"/>
<dbReference type="GO" id="GO:0102559">
    <property type="term" value="F:peptide chain release factor N(5)-glutamine methyltransferase activity"/>
    <property type="evidence" value="ECO:0007669"/>
    <property type="project" value="UniProtKB-EC"/>
</dbReference>
<dbReference type="GO" id="GO:0003676">
    <property type="term" value="F:nucleic acid binding"/>
    <property type="evidence" value="ECO:0007669"/>
    <property type="project" value="InterPro"/>
</dbReference>
<feature type="binding site" evidence="5">
    <location>
        <position position="137"/>
    </location>
    <ligand>
        <name>S-adenosyl-L-methionine</name>
        <dbReference type="ChEBI" id="CHEBI:59789"/>
    </ligand>
</feature>
<name>A0A926HSB4_9FIRM</name>
<dbReference type="CDD" id="cd02440">
    <property type="entry name" value="AdoMet_MTases"/>
    <property type="match status" value="1"/>
</dbReference>
<dbReference type="EMBL" id="JACRSS010000001">
    <property type="protein sequence ID" value="MBC8538292.1"/>
    <property type="molecule type" value="Genomic_DNA"/>
</dbReference>
<dbReference type="PANTHER" id="PTHR18895:SF74">
    <property type="entry name" value="MTRF1L RELEASE FACTOR GLUTAMINE METHYLTRANSFERASE"/>
    <property type="match status" value="1"/>
</dbReference>
<feature type="binding site" evidence="5">
    <location>
        <position position="178"/>
    </location>
    <ligand>
        <name>S-adenosyl-L-methionine</name>
        <dbReference type="ChEBI" id="CHEBI:59789"/>
    </ligand>
</feature>
<dbReference type="InterPro" id="IPR029063">
    <property type="entry name" value="SAM-dependent_MTases_sf"/>
</dbReference>
<dbReference type="HAMAP" id="MF_02126">
    <property type="entry name" value="RF_methyltr_PrmC"/>
    <property type="match status" value="1"/>
</dbReference>
<dbReference type="AlphaFoldDB" id="A0A926HSB4"/>
<dbReference type="PROSITE" id="PS00092">
    <property type="entry name" value="N6_MTASE"/>
    <property type="match status" value="1"/>
</dbReference>
<comment type="similarity">
    <text evidence="5">Belongs to the protein N5-glutamine methyltransferase family. PrmC subfamily.</text>
</comment>
<dbReference type="InterPro" id="IPR004556">
    <property type="entry name" value="HemK-like"/>
</dbReference>
<dbReference type="Proteomes" id="UP000617951">
    <property type="component" value="Unassembled WGS sequence"/>
</dbReference>
<dbReference type="InterPro" id="IPR019874">
    <property type="entry name" value="RF_methyltr_PrmC"/>
</dbReference>
<comment type="caution">
    <text evidence="8">The sequence shown here is derived from an EMBL/GenBank/DDBJ whole genome shotgun (WGS) entry which is preliminary data.</text>
</comment>
<dbReference type="Gene3D" id="1.10.8.10">
    <property type="entry name" value="DNA helicase RuvA subunit, C-terminal domain"/>
    <property type="match status" value="1"/>
</dbReference>
<dbReference type="Gene3D" id="3.40.50.150">
    <property type="entry name" value="Vaccinia Virus protein VP39"/>
    <property type="match status" value="1"/>
</dbReference>
<evidence type="ECO:0000256" key="2">
    <source>
        <dbReference type="ARBA" id="ARBA00022679"/>
    </source>
</evidence>
<keyword evidence="9" id="KW-1185">Reference proteome</keyword>